<keyword evidence="2" id="KW-1185">Reference proteome</keyword>
<accession>A0ABU2VST0</accession>
<organism evidence="1 2">
    <name type="scientific">Streptomyces doebereineriae</name>
    <dbReference type="NCBI Taxonomy" id="3075528"/>
    <lineage>
        <taxon>Bacteria</taxon>
        <taxon>Bacillati</taxon>
        <taxon>Actinomycetota</taxon>
        <taxon>Actinomycetes</taxon>
        <taxon>Kitasatosporales</taxon>
        <taxon>Streptomycetaceae</taxon>
        <taxon>Streptomyces</taxon>
    </lineage>
</organism>
<proteinExistence type="predicted"/>
<evidence type="ECO:0008006" key="3">
    <source>
        <dbReference type="Google" id="ProtNLM"/>
    </source>
</evidence>
<protein>
    <recommendedName>
        <fullName evidence="3">Transposase</fullName>
    </recommendedName>
</protein>
<gene>
    <name evidence="1" type="ORF">RNB18_52415</name>
</gene>
<sequence>VSRPGVRMWLGAAEKRHLVNEDVEHRAVVISIVDSNNSYHAGTRDVLQPVDARLGDSSSVCQTKSRFTSG</sequence>
<feature type="non-terminal residue" evidence="1">
    <location>
        <position position="1"/>
    </location>
</feature>
<comment type="caution">
    <text evidence="1">The sequence shown here is derived from an EMBL/GenBank/DDBJ whole genome shotgun (WGS) entry which is preliminary data.</text>
</comment>
<evidence type="ECO:0000313" key="2">
    <source>
        <dbReference type="Proteomes" id="UP001183824"/>
    </source>
</evidence>
<reference evidence="2" key="1">
    <citation type="submission" date="2023-07" db="EMBL/GenBank/DDBJ databases">
        <title>30 novel species of actinomycetes from the DSMZ collection.</title>
        <authorList>
            <person name="Nouioui I."/>
        </authorList>
    </citation>
    <scope>NUCLEOTIDE SEQUENCE [LARGE SCALE GENOMIC DNA]</scope>
    <source>
        <strain evidence="2">DSM 41640</strain>
    </source>
</reference>
<dbReference type="EMBL" id="JAVREZ010000383">
    <property type="protein sequence ID" value="MDT0488659.1"/>
    <property type="molecule type" value="Genomic_DNA"/>
</dbReference>
<evidence type="ECO:0000313" key="1">
    <source>
        <dbReference type="EMBL" id="MDT0488659.1"/>
    </source>
</evidence>
<name>A0ABU2VST0_9ACTN</name>
<dbReference type="Proteomes" id="UP001183824">
    <property type="component" value="Unassembled WGS sequence"/>
</dbReference>
<dbReference type="RefSeq" id="WP_311721104.1">
    <property type="nucleotide sequence ID" value="NZ_JAVREZ010000383.1"/>
</dbReference>